<feature type="transmembrane region" description="Helical" evidence="2">
    <location>
        <begin position="171"/>
        <end position="189"/>
    </location>
</feature>
<keyword evidence="6" id="KW-1185">Reference proteome</keyword>
<dbReference type="AlphaFoldDB" id="C8X8P5"/>
<dbReference type="InterPro" id="IPR000045">
    <property type="entry name" value="Prepilin_IV_endopep_pep"/>
</dbReference>
<dbReference type="GO" id="GO:0004190">
    <property type="term" value="F:aspartic-type endopeptidase activity"/>
    <property type="evidence" value="ECO:0007669"/>
    <property type="project" value="InterPro"/>
</dbReference>
<keyword evidence="2" id="KW-0472">Membrane</keyword>
<dbReference type="GO" id="GO:0016020">
    <property type="term" value="C:membrane"/>
    <property type="evidence" value="ECO:0007669"/>
    <property type="project" value="InterPro"/>
</dbReference>
<evidence type="ECO:0000313" key="6">
    <source>
        <dbReference type="Proteomes" id="UP000002218"/>
    </source>
</evidence>
<evidence type="ECO:0000256" key="2">
    <source>
        <dbReference type="SAM" id="Phobius"/>
    </source>
</evidence>
<keyword evidence="2" id="KW-0812">Transmembrane</keyword>
<reference evidence="5 6" key="2">
    <citation type="journal article" date="2010" name="Stand. Genomic Sci.">
        <title>Complete genome sequence of Nakamurella multipartita type strain (Y-104).</title>
        <authorList>
            <person name="Tice H."/>
            <person name="Mayilraj S."/>
            <person name="Sims D."/>
            <person name="Lapidus A."/>
            <person name="Nolan M."/>
            <person name="Lucas S."/>
            <person name="Glavina Del Rio T."/>
            <person name="Copeland A."/>
            <person name="Cheng J.F."/>
            <person name="Meincke L."/>
            <person name="Bruce D."/>
            <person name="Goodwin L."/>
            <person name="Pitluck S."/>
            <person name="Ivanova N."/>
            <person name="Mavromatis K."/>
            <person name="Ovchinnikova G."/>
            <person name="Pati A."/>
            <person name="Chen A."/>
            <person name="Palaniappan K."/>
            <person name="Land M."/>
            <person name="Hauser L."/>
            <person name="Chang Y.J."/>
            <person name="Jeffries C.D."/>
            <person name="Detter J.C."/>
            <person name="Brettin T."/>
            <person name="Rohde M."/>
            <person name="Goker M."/>
            <person name="Bristow J."/>
            <person name="Eisen J.A."/>
            <person name="Markowitz V."/>
            <person name="Hugenholtz P."/>
            <person name="Kyrpides N.C."/>
            <person name="Klenk H.P."/>
            <person name="Chen F."/>
        </authorList>
    </citation>
    <scope>NUCLEOTIDE SEQUENCE [LARGE SCALE GENOMIC DNA]</scope>
    <source>
        <strain evidence="6">ATCC 700099 / DSM 44233 / CIP 104796 / JCM 9543 / NBRC 105858 / Y-104</strain>
    </source>
</reference>
<keyword evidence="3" id="KW-0732">Signal</keyword>
<dbReference type="HOGENOM" id="CLU_1160101_0_0_11"/>
<gene>
    <name evidence="5" type="ordered locus">Namu_2754</name>
</gene>
<evidence type="ECO:0000256" key="1">
    <source>
        <dbReference type="SAM" id="MobiDB-lite"/>
    </source>
</evidence>
<protein>
    <submittedName>
        <fullName evidence="5">Peptidase A24A prepilin type IV</fullName>
    </submittedName>
</protein>
<dbReference type="STRING" id="479431.Namu_2754"/>
<feature type="chain" id="PRO_5002994332" evidence="3">
    <location>
        <begin position="24"/>
        <end position="239"/>
    </location>
</feature>
<dbReference type="KEGG" id="nml:Namu_2754"/>
<feature type="region of interest" description="Disordered" evidence="1">
    <location>
        <begin position="199"/>
        <end position="229"/>
    </location>
</feature>
<feature type="transmembrane region" description="Helical" evidence="2">
    <location>
        <begin position="47"/>
        <end position="74"/>
    </location>
</feature>
<proteinExistence type="predicted"/>
<name>C8X8P5_NAKMY</name>
<evidence type="ECO:0000313" key="5">
    <source>
        <dbReference type="EMBL" id="ACV79100.1"/>
    </source>
</evidence>
<dbReference type="InParanoid" id="C8X8P5"/>
<reference evidence="6" key="1">
    <citation type="submission" date="2009-09" db="EMBL/GenBank/DDBJ databases">
        <title>The complete genome of Nakamurella multipartita DSM 44233.</title>
        <authorList>
            <consortium name="US DOE Joint Genome Institute (JGI-PGF)"/>
            <person name="Lucas S."/>
            <person name="Copeland A."/>
            <person name="Lapidus A."/>
            <person name="Glavina del Rio T."/>
            <person name="Dalin E."/>
            <person name="Tice H."/>
            <person name="Bruce D."/>
            <person name="Goodwin L."/>
            <person name="Pitluck S."/>
            <person name="Kyrpides N."/>
            <person name="Mavromatis K."/>
            <person name="Ivanova N."/>
            <person name="Ovchinnikova G."/>
            <person name="Sims D."/>
            <person name="Meincke L."/>
            <person name="Brettin T."/>
            <person name="Detter J.C."/>
            <person name="Han C."/>
            <person name="Larimer F."/>
            <person name="Land M."/>
            <person name="Hauser L."/>
            <person name="Markowitz V."/>
            <person name="Cheng J.-F."/>
            <person name="Hugenholtz P."/>
            <person name="Woyke T."/>
            <person name="Wu D."/>
            <person name="Klenk H.-P."/>
            <person name="Eisen J.A."/>
        </authorList>
    </citation>
    <scope>NUCLEOTIDE SEQUENCE [LARGE SCALE GENOMIC DNA]</scope>
    <source>
        <strain evidence="6">ATCC 700099 / DSM 44233 / CIP 104796 / JCM 9543 / NBRC 105858 / Y-104</strain>
    </source>
</reference>
<accession>C8X8P5</accession>
<keyword evidence="2" id="KW-1133">Transmembrane helix</keyword>
<organism evidence="5 6">
    <name type="scientific">Nakamurella multipartita (strain ATCC 700099 / DSM 44233 / CIP 104796 / JCM 9543 / NBRC 105858 / Y-104)</name>
    <name type="common">Microsphaera multipartita</name>
    <dbReference type="NCBI Taxonomy" id="479431"/>
    <lineage>
        <taxon>Bacteria</taxon>
        <taxon>Bacillati</taxon>
        <taxon>Actinomycetota</taxon>
        <taxon>Actinomycetes</taxon>
        <taxon>Nakamurellales</taxon>
        <taxon>Nakamurellaceae</taxon>
        <taxon>Nakamurella</taxon>
    </lineage>
</organism>
<evidence type="ECO:0000256" key="3">
    <source>
        <dbReference type="SAM" id="SignalP"/>
    </source>
</evidence>
<dbReference type="EMBL" id="CP001737">
    <property type="protein sequence ID" value="ACV79100.1"/>
    <property type="molecule type" value="Genomic_DNA"/>
</dbReference>
<feature type="transmembrane region" description="Helical" evidence="2">
    <location>
        <begin position="117"/>
        <end position="135"/>
    </location>
</feature>
<sequence precursor="true">MTSGLASALTAAAAAVAVSPVLASWSAALTGPTTTAWWRLRSVTRRRSLIVTITAVALTALASAGRPALAWWLFAAGGAVLSVVDGQIHRLPARLTYPHAVAVALTVSAVVDRNPGLLLSAAAAAVVVGGGYLVIRFVTPSALGQGDVRAAALAASMVGPLGWTAVAQAQVMTLLLTIVTAIVLSRVPIDAAVARTRAGAHGPGDLRRSRRHPLVLTPPGWDSPRARAGPTPAVSLLGL</sequence>
<evidence type="ECO:0000259" key="4">
    <source>
        <dbReference type="Pfam" id="PF01478"/>
    </source>
</evidence>
<dbReference type="Proteomes" id="UP000002218">
    <property type="component" value="Chromosome"/>
</dbReference>
<feature type="domain" description="Prepilin type IV endopeptidase peptidase" evidence="4">
    <location>
        <begin position="73"/>
        <end position="184"/>
    </location>
</feature>
<feature type="signal peptide" evidence="3">
    <location>
        <begin position="1"/>
        <end position="23"/>
    </location>
</feature>
<dbReference type="Pfam" id="PF01478">
    <property type="entry name" value="Peptidase_A24"/>
    <property type="match status" value="1"/>
</dbReference>